<protein>
    <submittedName>
        <fullName evidence="3">CHRD domain-containing protein</fullName>
    </submittedName>
</protein>
<evidence type="ECO:0000259" key="2">
    <source>
        <dbReference type="PROSITE" id="PS50933"/>
    </source>
</evidence>
<evidence type="ECO:0000256" key="1">
    <source>
        <dbReference type="SAM" id="SignalP"/>
    </source>
</evidence>
<name>A0A1T5HJH1_9BACT</name>
<gene>
    <name evidence="3" type="ORF">SAMN05660293_05718</name>
</gene>
<dbReference type="Proteomes" id="UP000190897">
    <property type="component" value="Unassembled WGS sequence"/>
</dbReference>
<feature type="domain" description="CHRD" evidence="2">
    <location>
        <begin position="161"/>
        <end position="282"/>
    </location>
</feature>
<dbReference type="EMBL" id="FUZA01000020">
    <property type="protein sequence ID" value="SKC20759.1"/>
    <property type="molecule type" value="Genomic_DNA"/>
</dbReference>
<accession>A0A1T5HJH1</accession>
<dbReference type="PROSITE" id="PS50933">
    <property type="entry name" value="CHRD"/>
    <property type="match status" value="2"/>
</dbReference>
<dbReference type="SMART" id="SM00754">
    <property type="entry name" value="CHRD"/>
    <property type="match status" value="2"/>
</dbReference>
<dbReference type="Pfam" id="PF07452">
    <property type="entry name" value="CHRD"/>
    <property type="match status" value="2"/>
</dbReference>
<keyword evidence="1" id="KW-0732">Signal</keyword>
<evidence type="ECO:0000313" key="3">
    <source>
        <dbReference type="EMBL" id="SKC20759.1"/>
    </source>
</evidence>
<organism evidence="3 4">
    <name type="scientific">Dyadobacter psychrophilus</name>
    <dbReference type="NCBI Taxonomy" id="651661"/>
    <lineage>
        <taxon>Bacteria</taxon>
        <taxon>Pseudomonadati</taxon>
        <taxon>Bacteroidota</taxon>
        <taxon>Cytophagia</taxon>
        <taxon>Cytophagales</taxon>
        <taxon>Spirosomataceae</taxon>
        <taxon>Dyadobacter</taxon>
    </lineage>
</organism>
<dbReference type="RefSeq" id="WP_082218131.1">
    <property type="nucleotide sequence ID" value="NZ_FUZA01000020.1"/>
</dbReference>
<feature type="signal peptide" evidence="1">
    <location>
        <begin position="1"/>
        <end position="22"/>
    </location>
</feature>
<proteinExistence type="predicted"/>
<dbReference type="AlphaFoldDB" id="A0A1T5HJH1"/>
<sequence length="282" mass="31035">MKKNLSKLLPLLLLLTVFSGCEDHNLPSDVIEQKGLLLSPEQEFPVKDSEAYGWADVSYNKTTKLLSYTISWYNLSGLPTGAHMHGTALRGANAGIKHDFFALIPKTTTGTYSGSVLVDGTAINETDLLNGLYYFNFHTPLNPGGEIRGQIEFYNQPHIISKKGLSIDVMQEVPAKNTLAMGTADVSYNKNTKVLSYYLTWKNLTSIPTGAHIHGTAARGTNAPIKHDFFSLIPKKLEGEYSGSVLVDGTAINETDLLNGMYYFNIHNIIYPGGEIRGQIEF</sequence>
<dbReference type="PROSITE" id="PS51257">
    <property type="entry name" value="PROKAR_LIPOPROTEIN"/>
    <property type="match status" value="1"/>
</dbReference>
<dbReference type="OrthoDB" id="571052at2"/>
<evidence type="ECO:0000313" key="4">
    <source>
        <dbReference type="Proteomes" id="UP000190897"/>
    </source>
</evidence>
<feature type="chain" id="PRO_5012685093" evidence="1">
    <location>
        <begin position="23"/>
        <end position="282"/>
    </location>
</feature>
<keyword evidence="4" id="KW-1185">Reference proteome</keyword>
<dbReference type="STRING" id="651661.SAMN05660293_05718"/>
<reference evidence="4" key="1">
    <citation type="submission" date="2017-02" db="EMBL/GenBank/DDBJ databases">
        <authorList>
            <person name="Varghese N."/>
            <person name="Submissions S."/>
        </authorList>
    </citation>
    <scope>NUCLEOTIDE SEQUENCE [LARGE SCALE GENOMIC DNA]</scope>
    <source>
        <strain evidence="4">DSM 22270</strain>
    </source>
</reference>
<feature type="domain" description="CHRD" evidence="2">
    <location>
        <begin position="30"/>
        <end position="156"/>
    </location>
</feature>
<dbReference type="InterPro" id="IPR010895">
    <property type="entry name" value="CHRD"/>
</dbReference>